<dbReference type="Pfam" id="PF07690">
    <property type="entry name" value="MFS_1"/>
    <property type="match status" value="1"/>
</dbReference>
<comment type="caution">
    <text evidence="8">The sequence shown here is derived from an EMBL/GenBank/DDBJ whole genome shotgun (WGS) entry which is preliminary data.</text>
</comment>
<dbReference type="STRING" id="679197.HMPREF9336_01552"/>
<feature type="region of interest" description="Disordered" evidence="5">
    <location>
        <begin position="1"/>
        <end position="24"/>
    </location>
</feature>
<feature type="domain" description="Major facilitator superfamily (MFS) profile" evidence="7">
    <location>
        <begin position="55"/>
        <end position="467"/>
    </location>
</feature>
<keyword evidence="3 6" id="KW-1133">Transmembrane helix</keyword>
<dbReference type="GO" id="GO:0005886">
    <property type="term" value="C:plasma membrane"/>
    <property type="evidence" value="ECO:0007669"/>
    <property type="project" value="UniProtKB-SubCell"/>
</dbReference>
<keyword evidence="9" id="KW-1185">Reference proteome</keyword>
<dbReference type="AlphaFoldDB" id="E5XPY0"/>
<feature type="transmembrane region" description="Helical" evidence="6">
    <location>
        <begin position="186"/>
        <end position="210"/>
    </location>
</feature>
<proteinExistence type="predicted"/>
<keyword evidence="2 6" id="KW-0812">Transmembrane</keyword>
<name>E5XPY0_SEGRC</name>
<evidence type="ECO:0000256" key="2">
    <source>
        <dbReference type="ARBA" id="ARBA00022692"/>
    </source>
</evidence>
<organism evidence="8 9">
    <name type="scientific">Segniliparus rugosus (strain ATCC BAA-974 / DSM 45345 / CCUG 50838 / CIP 108380 / JCM 13579 / CDC 945)</name>
    <dbReference type="NCBI Taxonomy" id="679197"/>
    <lineage>
        <taxon>Bacteria</taxon>
        <taxon>Bacillati</taxon>
        <taxon>Actinomycetota</taxon>
        <taxon>Actinomycetes</taxon>
        <taxon>Mycobacteriales</taxon>
        <taxon>Segniliparaceae</taxon>
        <taxon>Segniliparus</taxon>
    </lineage>
</organism>
<feature type="transmembrane region" description="Helical" evidence="6">
    <location>
        <begin position="122"/>
        <end position="141"/>
    </location>
</feature>
<feature type="transmembrane region" description="Helical" evidence="6">
    <location>
        <begin position="409"/>
        <end position="433"/>
    </location>
</feature>
<feature type="transmembrane region" description="Helical" evidence="6">
    <location>
        <begin position="92"/>
        <end position="110"/>
    </location>
</feature>
<evidence type="ECO:0000256" key="3">
    <source>
        <dbReference type="ARBA" id="ARBA00022989"/>
    </source>
</evidence>
<reference evidence="8 9" key="1">
    <citation type="journal article" date="2011" name="Stand. Genomic Sci.">
        <title>High quality draft genome sequence of Segniliparus rugosus CDC 945(T)= (ATCC BAA-974(T)).</title>
        <authorList>
            <person name="Earl A.M."/>
            <person name="Desjardins C.A."/>
            <person name="Fitzgerald M.G."/>
            <person name="Arachchi H.M."/>
            <person name="Zeng Q."/>
            <person name="Mehta T."/>
            <person name="Griggs A."/>
            <person name="Birren B.W."/>
            <person name="Toney N.C."/>
            <person name="Carr J."/>
            <person name="Posey J."/>
            <person name="Butler W.R."/>
        </authorList>
    </citation>
    <scope>NUCLEOTIDE SEQUENCE [LARGE SCALE GENOMIC DNA]</scope>
    <source>
        <strain evidence="9">ATCC BAA-974 / DSM 45345 / CCUG 50838 / CIP 108380 / JCM 13579 / CDC 945</strain>
    </source>
</reference>
<dbReference type="InterPro" id="IPR036259">
    <property type="entry name" value="MFS_trans_sf"/>
</dbReference>
<dbReference type="OrthoDB" id="3522477at2"/>
<dbReference type="Proteomes" id="UP000004816">
    <property type="component" value="Unassembled WGS sequence"/>
</dbReference>
<dbReference type="InterPro" id="IPR011701">
    <property type="entry name" value="MFS"/>
</dbReference>
<evidence type="ECO:0000259" key="7">
    <source>
        <dbReference type="PROSITE" id="PS50850"/>
    </source>
</evidence>
<dbReference type="SUPFAM" id="SSF103473">
    <property type="entry name" value="MFS general substrate transporter"/>
    <property type="match status" value="1"/>
</dbReference>
<dbReference type="InterPro" id="IPR020846">
    <property type="entry name" value="MFS_dom"/>
</dbReference>
<feature type="transmembrane region" description="Helical" evidence="6">
    <location>
        <begin position="55"/>
        <end position="72"/>
    </location>
</feature>
<dbReference type="GO" id="GO:0022857">
    <property type="term" value="F:transmembrane transporter activity"/>
    <property type="evidence" value="ECO:0007669"/>
    <property type="project" value="InterPro"/>
</dbReference>
<evidence type="ECO:0000256" key="6">
    <source>
        <dbReference type="SAM" id="Phobius"/>
    </source>
</evidence>
<evidence type="ECO:0000256" key="5">
    <source>
        <dbReference type="SAM" id="MobiDB-lite"/>
    </source>
</evidence>
<dbReference type="RefSeq" id="WP_007469164.1">
    <property type="nucleotide sequence ID" value="NZ_KI391953.1"/>
</dbReference>
<sequence>MPSPTTGKAQTIEPAGAPPDEGTPFGLAAGEELGARARAGLALARVSSKIGVPPTLAFGFLGLLLFMIGDGVESGFITPFIAGHGGGSKAMAAYLITGYGVAVAVASWLAGALSQVFGPKRIMWVGFVIWVVFDVLFLVAAMGHNFPLMVLGYGVRGFGYPLFAYGFLVWITAVTPKRRLGTAVGWFYFAFTGGFPTLGSLVASFTIPLFGQGDQDRGELGTLWLSIGILATGALLALFGVRDSRGAERTAKPGENPLRSLLASFTVAYHHPKVAIGVLVRMINTTPQYALLVLFPSVYTTLLGKGDSLVGSQKWLLLVAVIFGTNVGFNLVFGALSDRIGWRPTIAWFGAVGSSATFALFYFLTPVAGPDRFWLILALGGAYGATLGGFVPISALVPQLAPENRGGAIAMLNLGAGASYFVGPGVVSLFLTLMGSGRFATTVTVLTLAGLYLIAAPLVFLLRTPDEVEAKAAALREADGHDQN</sequence>
<feature type="transmembrane region" description="Helical" evidence="6">
    <location>
        <begin position="222"/>
        <end position="241"/>
    </location>
</feature>
<feature type="transmembrane region" description="Helical" evidence="6">
    <location>
        <begin position="153"/>
        <end position="174"/>
    </location>
</feature>
<evidence type="ECO:0000256" key="1">
    <source>
        <dbReference type="ARBA" id="ARBA00004651"/>
    </source>
</evidence>
<keyword evidence="4 6" id="KW-0472">Membrane</keyword>
<feature type="transmembrane region" description="Helical" evidence="6">
    <location>
        <begin position="315"/>
        <end position="333"/>
    </location>
</feature>
<gene>
    <name evidence="8" type="ORF">HMPREF9336_01552</name>
</gene>
<dbReference type="PROSITE" id="PS50850">
    <property type="entry name" value="MFS"/>
    <property type="match status" value="1"/>
</dbReference>
<accession>E5XPY0</accession>
<evidence type="ECO:0000256" key="4">
    <source>
        <dbReference type="ARBA" id="ARBA00023136"/>
    </source>
</evidence>
<dbReference type="eggNOG" id="COG2814">
    <property type="taxonomic scope" value="Bacteria"/>
</dbReference>
<comment type="subcellular location">
    <subcellularLocation>
        <location evidence="1">Cell membrane</location>
        <topology evidence="1">Multi-pass membrane protein</topology>
    </subcellularLocation>
</comment>
<dbReference type="CDD" id="cd17337">
    <property type="entry name" value="MFS_CsbX"/>
    <property type="match status" value="1"/>
</dbReference>
<feature type="transmembrane region" description="Helical" evidence="6">
    <location>
        <begin position="373"/>
        <end position="397"/>
    </location>
</feature>
<dbReference type="HOGENOM" id="CLU_032461_0_0_11"/>
<protein>
    <submittedName>
        <fullName evidence="8">Polyol permease</fullName>
    </submittedName>
</protein>
<evidence type="ECO:0000313" key="8">
    <source>
        <dbReference type="EMBL" id="EFV13597.1"/>
    </source>
</evidence>
<evidence type="ECO:0000313" key="9">
    <source>
        <dbReference type="Proteomes" id="UP000004816"/>
    </source>
</evidence>
<dbReference type="InterPro" id="IPR004748">
    <property type="entry name" value="Polyol_permease-like"/>
</dbReference>
<feature type="transmembrane region" description="Helical" evidence="6">
    <location>
        <begin position="439"/>
        <end position="462"/>
    </location>
</feature>
<dbReference type="Gene3D" id="1.20.1250.20">
    <property type="entry name" value="MFS general substrate transporter like domains"/>
    <property type="match status" value="2"/>
</dbReference>
<dbReference type="EMBL" id="ACZI02000001">
    <property type="protein sequence ID" value="EFV13597.1"/>
    <property type="molecule type" value="Genomic_DNA"/>
</dbReference>
<dbReference type="PANTHER" id="PTHR23518">
    <property type="entry name" value="C-METHYLTRANSFERASE"/>
    <property type="match status" value="1"/>
</dbReference>
<dbReference type="NCBIfam" id="TIGR00897">
    <property type="entry name" value="2A0118"/>
    <property type="match status" value="1"/>
</dbReference>
<feature type="transmembrane region" description="Helical" evidence="6">
    <location>
        <begin position="274"/>
        <end position="295"/>
    </location>
</feature>
<feature type="transmembrane region" description="Helical" evidence="6">
    <location>
        <begin position="345"/>
        <end position="367"/>
    </location>
</feature>
<dbReference type="PANTHER" id="PTHR23518:SF2">
    <property type="entry name" value="MAJOR FACILITATOR SUPERFAMILY TRANSPORTER"/>
    <property type="match status" value="1"/>
</dbReference>